<dbReference type="AlphaFoldDB" id="D8Q6P8"/>
<proteinExistence type="predicted"/>
<dbReference type="InterPro" id="IPR002893">
    <property type="entry name" value="Znf_MYND"/>
</dbReference>
<keyword evidence="3" id="KW-0862">Zinc</keyword>
<dbReference type="EMBL" id="GL377307">
    <property type="protein sequence ID" value="EFI95894.1"/>
    <property type="molecule type" value="Genomic_DNA"/>
</dbReference>
<dbReference type="Pfam" id="PF01753">
    <property type="entry name" value="zf-MYND"/>
    <property type="match status" value="1"/>
</dbReference>
<sequence length="296" mass="33771">MPRSLLASVISAAKHCLTRSEWHEDAVEATRLLLTFCGFSFDSRTLVRAIDAGVLDLLWEIGRCNAKYDTLPLAGHIAGSMGLATALRAAKRAYGRILDFLDMDGIDRGRSIAIIREAYALHYRSYFGYRQRKDWKKYFSCHNAQGPHNSTVRICACGRTFYCSGSCQRMHWYARHRSVCSGYEPWSMKGRVSLNDALFLAVHVRERIRQWQPNIVKMIAPDIDRLRPNEQFSITVDISDPLVQKTGDVYIEDVAPYSSSDVVLIKVCFRVGCVDRIQPMPFTYRLADFRTVKKLS</sequence>
<keyword evidence="7" id="KW-1185">Reference proteome</keyword>
<dbReference type="SUPFAM" id="SSF144232">
    <property type="entry name" value="HIT/MYND zinc finger-like"/>
    <property type="match status" value="1"/>
</dbReference>
<dbReference type="HOGENOM" id="CLU_940595_0_0_1"/>
<evidence type="ECO:0000313" key="6">
    <source>
        <dbReference type="EMBL" id="EFI95894.1"/>
    </source>
</evidence>
<dbReference type="VEuPathDB" id="FungiDB:SCHCODRAFT_02669104"/>
<dbReference type="OrthoDB" id="432970at2759"/>
<evidence type="ECO:0000256" key="2">
    <source>
        <dbReference type="ARBA" id="ARBA00022771"/>
    </source>
</evidence>
<evidence type="ECO:0000256" key="4">
    <source>
        <dbReference type="PROSITE-ProRule" id="PRU00134"/>
    </source>
</evidence>
<dbReference type="Proteomes" id="UP000007431">
    <property type="component" value="Unassembled WGS sequence"/>
</dbReference>
<name>D8Q6P8_SCHCM</name>
<dbReference type="PROSITE" id="PS50865">
    <property type="entry name" value="ZF_MYND_2"/>
    <property type="match status" value="1"/>
</dbReference>
<evidence type="ECO:0000256" key="1">
    <source>
        <dbReference type="ARBA" id="ARBA00022723"/>
    </source>
</evidence>
<dbReference type="KEGG" id="scm:SCHCO_02669104"/>
<gene>
    <name evidence="6" type="ORF">SCHCODRAFT_257319</name>
</gene>
<reference evidence="6 7" key="1">
    <citation type="journal article" date="2010" name="Nat. Biotechnol.">
        <title>Genome sequence of the model mushroom Schizophyllum commune.</title>
        <authorList>
            <person name="Ohm R.A."/>
            <person name="de Jong J.F."/>
            <person name="Lugones L.G."/>
            <person name="Aerts A."/>
            <person name="Kothe E."/>
            <person name="Stajich J.E."/>
            <person name="de Vries R.P."/>
            <person name="Record E."/>
            <person name="Levasseur A."/>
            <person name="Baker S.E."/>
            <person name="Bartholomew K.A."/>
            <person name="Coutinho P.M."/>
            <person name="Erdmann S."/>
            <person name="Fowler T.J."/>
            <person name="Gathman A.C."/>
            <person name="Lombard V."/>
            <person name="Henrissat B."/>
            <person name="Knabe N."/>
            <person name="Kuees U."/>
            <person name="Lilly W.W."/>
            <person name="Lindquist E."/>
            <person name="Lucas S."/>
            <person name="Magnuson J.K."/>
            <person name="Piumi F."/>
            <person name="Raudaskoski M."/>
            <person name="Salamov A."/>
            <person name="Schmutz J."/>
            <person name="Schwarze F.W.M.R."/>
            <person name="vanKuyk P.A."/>
            <person name="Horton J.S."/>
            <person name="Grigoriev I.V."/>
            <person name="Woesten H.A.B."/>
        </authorList>
    </citation>
    <scope>NUCLEOTIDE SEQUENCE [LARGE SCALE GENOMIC DNA]</scope>
    <source>
        <strain evidence="7">H4-8 / FGSC 9210</strain>
    </source>
</reference>
<evidence type="ECO:0000256" key="3">
    <source>
        <dbReference type="ARBA" id="ARBA00022833"/>
    </source>
</evidence>
<dbReference type="GeneID" id="9587153"/>
<keyword evidence="1" id="KW-0479">Metal-binding</keyword>
<dbReference type="RefSeq" id="XP_003030797.1">
    <property type="nucleotide sequence ID" value="XM_003030751.1"/>
</dbReference>
<evidence type="ECO:0000313" key="7">
    <source>
        <dbReference type="Proteomes" id="UP000007431"/>
    </source>
</evidence>
<keyword evidence="2 4" id="KW-0863">Zinc-finger</keyword>
<protein>
    <submittedName>
        <fullName evidence="6">Expressed protein</fullName>
    </submittedName>
</protein>
<evidence type="ECO:0000259" key="5">
    <source>
        <dbReference type="PROSITE" id="PS50865"/>
    </source>
</evidence>
<organism evidence="7">
    <name type="scientific">Schizophyllum commune (strain H4-8 / FGSC 9210)</name>
    <name type="common">Split gill fungus</name>
    <dbReference type="NCBI Taxonomy" id="578458"/>
    <lineage>
        <taxon>Eukaryota</taxon>
        <taxon>Fungi</taxon>
        <taxon>Dikarya</taxon>
        <taxon>Basidiomycota</taxon>
        <taxon>Agaricomycotina</taxon>
        <taxon>Agaricomycetes</taxon>
        <taxon>Agaricomycetidae</taxon>
        <taxon>Agaricales</taxon>
        <taxon>Schizophyllaceae</taxon>
        <taxon>Schizophyllum</taxon>
    </lineage>
</organism>
<dbReference type="InParanoid" id="D8Q6P8"/>
<feature type="domain" description="MYND-type" evidence="5">
    <location>
        <begin position="138"/>
        <end position="180"/>
    </location>
</feature>
<accession>D8Q6P8</accession>
<dbReference type="GO" id="GO:0008270">
    <property type="term" value="F:zinc ion binding"/>
    <property type="evidence" value="ECO:0007669"/>
    <property type="project" value="UniProtKB-KW"/>
</dbReference>